<proteinExistence type="predicted"/>
<reference evidence="1 2" key="1">
    <citation type="submission" date="2024-04" db="EMBL/GenBank/DDBJ databases">
        <authorList>
            <consortium name="Genoscope - CEA"/>
            <person name="William W."/>
        </authorList>
    </citation>
    <scope>NUCLEOTIDE SEQUENCE [LARGE SCALE GENOMIC DNA]</scope>
</reference>
<dbReference type="AlphaFoldDB" id="A0AAV2HTW7"/>
<evidence type="ECO:0000313" key="2">
    <source>
        <dbReference type="Proteomes" id="UP001497497"/>
    </source>
</evidence>
<dbReference type="Proteomes" id="UP001497497">
    <property type="component" value="Unassembled WGS sequence"/>
</dbReference>
<evidence type="ECO:0000313" key="1">
    <source>
        <dbReference type="EMBL" id="CAL1537164.1"/>
    </source>
</evidence>
<dbReference type="EMBL" id="CAXITT010000251">
    <property type="protein sequence ID" value="CAL1537164.1"/>
    <property type="molecule type" value="Genomic_DNA"/>
</dbReference>
<accession>A0AAV2HTW7</accession>
<comment type="caution">
    <text evidence="1">The sequence shown here is derived from an EMBL/GenBank/DDBJ whole genome shotgun (WGS) entry which is preliminary data.</text>
</comment>
<feature type="non-terminal residue" evidence="1">
    <location>
        <position position="1"/>
    </location>
</feature>
<keyword evidence="2" id="KW-1185">Reference proteome</keyword>
<sequence length="141" mass="16377">CLLSLHQTTSTTVRWRTCDFFKLESFRSFHVICYFILLICRSENKAAHLLLLVRLLDIRETDSSANKPSLRSYSIPATTTEVFPISVTITETISDTITEIFTEKFLTPLLHTTISRAYRFRHDSTTHSHIWISRENIKIKA</sequence>
<protein>
    <submittedName>
        <fullName evidence="1">Uncharacterized protein</fullName>
    </submittedName>
</protein>
<gene>
    <name evidence="1" type="ORF">GSLYS_00011077001</name>
</gene>
<name>A0AAV2HTW7_LYMST</name>
<organism evidence="1 2">
    <name type="scientific">Lymnaea stagnalis</name>
    <name type="common">Great pond snail</name>
    <name type="synonym">Helix stagnalis</name>
    <dbReference type="NCBI Taxonomy" id="6523"/>
    <lineage>
        <taxon>Eukaryota</taxon>
        <taxon>Metazoa</taxon>
        <taxon>Spiralia</taxon>
        <taxon>Lophotrochozoa</taxon>
        <taxon>Mollusca</taxon>
        <taxon>Gastropoda</taxon>
        <taxon>Heterobranchia</taxon>
        <taxon>Euthyneura</taxon>
        <taxon>Panpulmonata</taxon>
        <taxon>Hygrophila</taxon>
        <taxon>Lymnaeoidea</taxon>
        <taxon>Lymnaeidae</taxon>
        <taxon>Lymnaea</taxon>
    </lineage>
</organism>